<dbReference type="AlphaFoldDB" id="A0A8A1LS86"/>
<gene>
    <name evidence="1" type="ORF">I7I53_02550</name>
</gene>
<dbReference type="Proteomes" id="UP000663419">
    <property type="component" value="Chromosome 4"/>
</dbReference>
<protein>
    <submittedName>
        <fullName evidence="1">Uncharacterized protein</fullName>
    </submittedName>
</protein>
<proteinExistence type="predicted"/>
<organism evidence="1 2">
    <name type="scientific">Ajellomyces capsulatus (strain H88)</name>
    <name type="common">Darling's disease fungus</name>
    <name type="synonym">Histoplasma capsulatum</name>
    <dbReference type="NCBI Taxonomy" id="544711"/>
    <lineage>
        <taxon>Eukaryota</taxon>
        <taxon>Fungi</taxon>
        <taxon>Dikarya</taxon>
        <taxon>Ascomycota</taxon>
        <taxon>Pezizomycotina</taxon>
        <taxon>Eurotiomycetes</taxon>
        <taxon>Eurotiomycetidae</taxon>
        <taxon>Onygenales</taxon>
        <taxon>Ajellomycetaceae</taxon>
        <taxon>Histoplasma</taxon>
    </lineage>
</organism>
<reference evidence="1" key="1">
    <citation type="submission" date="2021-01" db="EMBL/GenBank/DDBJ databases">
        <title>Chromosome-level genome assembly of a human fungal pathogen reveals clustering of transcriptionally co-regulated genes.</title>
        <authorList>
            <person name="Voorhies M."/>
            <person name="Cohen S."/>
            <person name="Shea T.P."/>
            <person name="Petrus S."/>
            <person name="Munoz J.F."/>
            <person name="Poplawski S."/>
            <person name="Goldman W.E."/>
            <person name="Michael T."/>
            <person name="Cuomo C.A."/>
            <person name="Sil A."/>
            <person name="Beyhan S."/>
        </authorList>
    </citation>
    <scope>NUCLEOTIDE SEQUENCE</scope>
    <source>
        <strain evidence="1">H88</strain>
    </source>
</reference>
<evidence type="ECO:0000313" key="2">
    <source>
        <dbReference type="Proteomes" id="UP000663419"/>
    </source>
</evidence>
<dbReference type="EMBL" id="CP069105">
    <property type="protein sequence ID" value="QSS54857.1"/>
    <property type="molecule type" value="Genomic_DNA"/>
</dbReference>
<dbReference type="VEuPathDB" id="FungiDB:I7I53_02550"/>
<name>A0A8A1LS86_AJEC8</name>
<sequence length="91" mass="10115">MDSHLILLINTPLNSGEGSSTSLRLVWATLPCVRSLHGLKNPIKRDRVSLKCPFEPNAPRKHPAISSRVCLTHAMCHLMKPFCASLCKPDR</sequence>
<accession>A0A8A1LS86</accession>
<evidence type="ECO:0000313" key="1">
    <source>
        <dbReference type="EMBL" id="QSS54857.1"/>
    </source>
</evidence>